<gene>
    <name evidence="1" type="ORF">UY3_03254</name>
</gene>
<sequence>MGNDLPGEGFSKGLSEEKSCLAVKEVSECLSNVSEVNLELEQKELIGQENVSQEQMKVDGQVKALTEEGKGRILMGDGLWARTACESEAENGNSDLLEVAQGSEKSSSLSVGSGNVPGQEIWDEPRQPCELMALSSQQFGKARIVADECPHTLPVTRVENCESEGNVPVSVRGIDLPMEGATPVSKQLSTNSPVCWDKGNEIPSWVSGEGECVSISSLSVEQTEGAFQPVLVENSRVVSELVLDSTKAQEGNGPKFVSARENGTVTRLHPVSVFTKSQRPNNSGACILPLATVWLEKDVATQSTQGDSLARAQGEPKGDLTVLATDRLETCRKTEKIPEDVHGKGKENVSDLLMMKSSSLPDELKVILDVSESQKESVVAQEGVHLGLAPKEEVKGSISVRAELLLRKAPGERNLQGGLCKQLTATEGGESDFLKKV</sequence>
<keyword evidence="2" id="KW-1185">Reference proteome</keyword>
<organism evidence="1 2">
    <name type="scientific">Chelonia mydas</name>
    <name type="common">Green sea-turtle</name>
    <name type="synonym">Chelonia agassizi</name>
    <dbReference type="NCBI Taxonomy" id="8469"/>
    <lineage>
        <taxon>Eukaryota</taxon>
        <taxon>Metazoa</taxon>
        <taxon>Chordata</taxon>
        <taxon>Craniata</taxon>
        <taxon>Vertebrata</taxon>
        <taxon>Euteleostomi</taxon>
        <taxon>Archelosauria</taxon>
        <taxon>Testudinata</taxon>
        <taxon>Testudines</taxon>
        <taxon>Cryptodira</taxon>
        <taxon>Durocryptodira</taxon>
        <taxon>Americhelydia</taxon>
        <taxon>Chelonioidea</taxon>
        <taxon>Cheloniidae</taxon>
        <taxon>Chelonia</taxon>
    </lineage>
</organism>
<evidence type="ECO:0000313" key="1">
    <source>
        <dbReference type="EMBL" id="EMP39523.1"/>
    </source>
</evidence>
<evidence type="ECO:0000313" key="2">
    <source>
        <dbReference type="Proteomes" id="UP000031443"/>
    </source>
</evidence>
<name>M7C4W8_CHEMY</name>
<protein>
    <submittedName>
        <fullName evidence="1">Uncharacterized protein</fullName>
    </submittedName>
</protein>
<dbReference type="Proteomes" id="UP000031443">
    <property type="component" value="Unassembled WGS sequence"/>
</dbReference>
<accession>M7C4W8</accession>
<dbReference type="EMBL" id="KB516417">
    <property type="protein sequence ID" value="EMP39523.1"/>
    <property type="molecule type" value="Genomic_DNA"/>
</dbReference>
<proteinExistence type="predicted"/>
<reference evidence="2" key="1">
    <citation type="journal article" date="2013" name="Nat. Genet.">
        <title>The draft genomes of soft-shell turtle and green sea turtle yield insights into the development and evolution of the turtle-specific body plan.</title>
        <authorList>
            <person name="Wang Z."/>
            <person name="Pascual-Anaya J."/>
            <person name="Zadissa A."/>
            <person name="Li W."/>
            <person name="Niimura Y."/>
            <person name="Huang Z."/>
            <person name="Li C."/>
            <person name="White S."/>
            <person name="Xiong Z."/>
            <person name="Fang D."/>
            <person name="Wang B."/>
            <person name="Ming Y."/>
            <person name="Chen Y."/>
            <person name="Zheng Y."/>
            <person name="Kuraku S."/>
            <person name="Pignatelli M."/>
            <person name="Herrero J."/>
            <person name="Beal K."/>
            <person name="Nozawa M."/>
            <person name="Li Q."/>
            <person name="Wang J."/>
            <person name="Zhang H."/>
            <person name="Yu L."/>
            <person name="Shigenobu S."/>
            <person name="Wang J."/>
            <person name="Liu J."/>
            <person name="Flicek P."/>
            <person name="Searle S."/>
            <person name="Wang J."/>
            <person name="Kuratani S."/>
            <person name="Yin Y."/>
            <person name="Aken B."/>
            <person name="Zhang G."/>
            <person name="Irie N."/>
        </authorList>
    </citation>
    <scope>NUCLEOTIDE SEQUENCE [LARGE SCALE GENOMIC DNA]</scope>
</reference>
<dbReference type="AlphaFoldDB" id="M7C4W8"/>